<feature type="compositionally biased region" description="Low complexity" evidence="6">
    <location>
        <begin position="189"/>
        <end position="203"/>
    </location>
</feature>
<dbReference type="InterPro" id="IPR000535">
    <property type="entry name" value="MSP_dom"/>
</dbReference>
<feature type="compositionally biased region" description="Polar residues" evidence="6">
    <location>
        <begin position="166"/>
        <end position="180"/>
    </location>
</feature>
<name>F0XM58_GROCL</name>
<dbReference type="GO" id="GO:1902647">
    <property type="term" value="P:negative regulation of 1-phosphatidyl-1D-myo-inositol 4,5-bisphosphate biosynthetic process"/>
    <property type="evidence" value="ECO:0007669"/>
    <property type="project" value="UniProtKB-ARBA"/>
</dbReference>
<dbReference type="InterPro" id="IPR008962">
    <property type="entry name" value="PapD-like_sf"/>
</dbReference>
<dbReference type="Gene3D" id="2.60.40.10">
    <property type="entry name" value="Immunoglobulins"/>
    <property type="match status" value="1"/>
</dbReference>
<evidence type="ECO:0000313" key="9">
    <source>
        <dbReference type="EMBL" id="EFX01162.1"/>
    </source>
</evidence>
<keyword evidence="10" id="KW-1185">Reference proteome</keyword>
<dbReference type="GO" id="GO:0007009">
    <property type="term" value="P:plasma membrane organization"/>
    <property type="evidence" value="ECO:0007669"/>
    <property type="project" value="UniProtKB-ARBA"/>
</dbReference>
<dbReference type="GO" id="GO:0033149">
    <property type="term" value="F:FFAT motif binding"/>
    <property type="evidence" value="ECO:0007669"/>
    <property type="project" value="TreeGrafter"/>
</dbReference>
<dbReference type="Pfam" id="PF00635">
    <property type="entry name" value="Motile_Sperm"/>
    <property type="match status" value="1"/>
</dbReference>
<dbReference type="Proteomes" id="UP000007796">
    <property type="component" value="Unassembled WGS sequence"/>
</dbReference>
<dbReference type="GO" id="GO:0005886">
    <property type="term" value="C:plasma membrane"/>
    <property type="evidence" value="ECO:0007669"/>
    <property type="project" value="TreeGrafter"/>
</dbReference>
<evidence type="ECO:0000256" key="4">
    <source>
        <dbReference type="ARBA" id="ARBA00022989"/>
    </source>
</evidence>
<dbReference type="HOGENOM" id="CLU_032848_1_1_1"/>
<comment type="subcellular location">
    <subcellularLocation>
        <location evidence="1">Endoplasmic reticulum membrane</location>
        <topology evidence="1">Single-pass type IV membrane protein</topology>
    </subcellularLocation>
</comment>
<dbReference type="PIRSF" id="PIRSF019693">
    <property type="entry name" value="VAMP-associated"/>
    <property type="match status" value="1"/>
</dbReference>
<protein>
    <submittedName>
        <fullName evidence="9">Integral er membrane protein</fullName>
    </submittedName>
</protein>
<dbReference type="FunCoup" id="F0XM58">
    <property type="interactions" value="514"/>
</dbReference>
<dbReference type="SUPFAM" id="SSF49354">
    <property type="entry name" value="PapD-like"/>
    <property type="match status" value="1"/>
</dbReference>
<dbReference type="GO" id="GO:0140506">
    <property type="term" value="F:endoplasmic reticulum-autophagosome adaptor activity"/>
    <property type="evidence" value="ECO:0007669"/>
    <property type="project" value="UniProtKB-ARBA"/>
</dbReference>
<dbReference type="InterPro" id="IPR013783">
    <property type="entry name" value="Ig-like_fold"/>
</dbReference>
<keyword evidence="4 7" id="KW-1133">Transmembrane helix</keyword>
<dbReference type="PANTHER" id="PTHR10809:SF6">
    <property type="entry name" value="AT11025P-RELATED"/>
    <property type="match status" value="1"/>
</dbReference>
<organism evidence="10">
    <name type="scientific">Grosmannia clavigera (strain kw1407 / UAMH 11150)</name>
    <name type="common">Blue stain fungus</name>
    <name type="synonym">Graphiocladiella clavigera</name>
    <dbReference type="NCBI Taxonomy" id="655863"/>
    <lineage>
        <taxon>Eukaryota</taxon>
        <taxon>Fungi</taxon>
        <taxon>Dikarya</taxon>
        <taxon>Ascomycota</taxon>
        <taxon>Pezizomycotina</taxon>
        <taxon>Sordariomycetes</taxon>
        <taxon>Sordariomycetidae</taxon>
        <taxon>Ophiostomatales</taxon>
        <taxon>Ophiostomataceae</taxon>
        <taxon>Leptographium</taxon>
    </lineage>
</organism>
<dbReference type="GO" id="GO:0035091">
    <property type="term" value="F:phosphatidylinositol binding"/>
    <property type="evidence" value="ECO:0007669"/>
    <property type="project" value="UniProtKB-ARBA"/>
</dbReference>
<proteinExistence type="inferred from homology"/>
<accession>F0XM58</accession>
<dbReference type="eggNOG" id="KOG0439">
    <property type="taxonomic scope" value="Eukaryota"/>
</dbReference>
<evidence type="ECO:0000256" key="7">
    <source>
        <dbReference type="SAM" id="Phobius"/>
    </source>
</evidence>
<keyword evidence="5 7" id="KW-0472">Membrane</keyword>
<dbReference type="GO" id="GO:0061817">
    <property type="term" value="P:endoplasmic reticulum-plasma membrane tethering"/>
    <property type="evidence" value="ECO:0007669"/>
    <property type="project" value="TreeGrafter"/>
</dbReference>
<dbReference type="PROSITE" id="PS50202">
    <property type="entry name" value="MSP"/>
    <property type="match status" value="1"/>
</dbReference>
<dbReference type="InterPro" id="IPR016763">
    <property type="entry name" value="VAP"/>
</dbReference>
<dbReference type="GeneID" id="25979501"/>
<dbReference type="OrthoDB" id="264603at2759"/>
<dbReference type="GO" id="GO:0160219">
    <property type="term" value="C:cortical endoplasmic reticulum membrane"/>
    <property type="evidence" value="ECO:0007669"/>
    <property type="project" value="UniProtKB-ARBA"/>
</dbReference>
<dbReference type="GO" id="GO:0160214">
    <property type="term" value="F:endoplasmic reticulum-plasma membrane adaptor activity"/>
    <property type="evidence" value="ECO:0007669"/>
    <property type="project" value="UniProtKB-ARBA"/>
</dbReference>
<reference evidence="9 10" key="1">
    <citation type="journal article" date="2011" name="Proc. Natl. Acad. Sci. U.S.A.">
        <title>Genome and transcriptome analyses of the mountain pine beetle-fungal symbiont Grosmannia clavigera, a lodgepole pine pathogen.</title>
        <authorList>
            <person name="DiGuistini S."/>
            <person name="Wang Y."/>
            <person name="Liao N.Y."/>
            <person name="Taylor G."/>
            <person name="Tanguay P."/>
            <person name="Feau N."/>
            <person name="Henrissat B."/>
            <person name="Chan S.K."/>
            <person name="Hesse-Orce U."/>
            <person name="Alamouti S.M."/>
            <person name="Tsui C.K.M."/>
            <person name="Docking R.T."/>
            <person name="Levasseur A."/>
            <person name="Haridas S."/>
            <person name="Robertson G."/>
            <person name="Birol I."/>
            <person name="Holt R.A."/>
            <person name="Marra M.A."/>
            <person name="Hamelin R.C."/>
            <person name="Hirst M."/>
            <person name="Jones S.J.M."/>
            <person name="Bohlmann J."/>
            <person name="Breuil C."/>
        </authorList>
    </citation>
    <scope>NUCLEOTIDE SEQUENCE [LARGE SCALE GENOMIC DNA]</scope>
    <source>
        <strain evidence="10">kw1407 / UAMH 11150</strain>
    </source>
</reference>
<dbReference type="GO" id="GO:0061709">
    <property type="term" value="P:reticulophagy"/>
    <property type="evidence" value="ECO:0007669"/>
    <property type="project" value="UniProtKB-ARBA"/>
</dbReference>
<evidence type="ECO:0000256" key="3">
    <source>
        <dbReference type="ARBA" id="ARBA00022692"/>
    </source>
</evidence>
<comment type="similarity">
    <text evidence="2">Belongs to the VAMP-associated protein (VAP) (TC 9.B.17) family.</text>
</comment>
<evidence type="ECO:0000259" key="8">
    <source>
        <dbReference type="PROSITE" id="PS50202"/>
    </source>
</evidence>
<gene>
    <name evidence="9" type="ORF">CMQ_6104</name>
</gene>
<feature type="compositionally biased region" description="Polar residues" evidence="6">
    <location>
        <begin position="135"/>
        <end position="150"/>
    </location>
</feature>
<dbReference type="PANTHER" id="PTHR10809">
    <property type="entry name" value="VESICLE-ASSOCIATED MEMBRANE PROTEIN-ASSOCIATED PROTEIN"/>
    <property type="match status" value="1"/>
</dbReference>
<feature type="domain" description="MSP" evidence="8">
    <location>
        <begin position="2"/>
        <end position="122"/>
    </location>
</feature>
<dbReference type="RefSeq" id="XP_014170644.1">
    <property type="nucleotide sequence ID" value="XM_014315169.1"/>
</dbReference>
<keyword evidence="3 7" id="KW-0812">Transmembrane</keyword>
<dbReference type="EMBL" id="GL629794">
    <property type="protein sequence ID" value="EFX01162.1"/>
    <property type="molecule type" value="Genomic_DNA"/>
</dbReference>
<evidence type="ECO:0000256" key="5">
    <source>
        <dbReference type="ARBA" id="ARBA00023136"/>
    </source>
</evidence>
<feature type="transmembrane region" description="Helical" evidence="7">
    <location>
        <begin position="285"/>
        <end position="304"/>
    </location>
</feature>
<dbReference type="InParanoid" id="F0XM58"/>
<dbReference type="FunFam" id="2.60.40.10:FF:000813">
    <property type="entry name" value="Vesicle-associated protein 1-1"/>
    <property type="match status" value="1"/>
</dbReference>
<dbReference type="GO" id="GO:0001786">
    <property type="term" value="F:phosphatidylserine binding"/>
    <property type="evidence" value="ECO:0007669"/>
    <property type="project" value="UniProtKB-ARBA"/>
</dbReference>
<sequence length="305" mass="32198">MSVYILPAELGFRRPFTVEVSETLTIKNTTPLPIAFKVKTTAPKQYCVRPNSGRIEPDRSVEVSVLLQAMKQDPPADYKCRDKFLVQSIPITGDKEFVSVQEIWDGVEKSAIQEKKIRVNFLSAEGTAEPEAVTPQRSVPTNYPDDSTSDVPPPAYGSPSGGDSYGASNTSVTAETPDNRSGSKKNLESVSPPSASSGTTANSGGASFAPGGVLSAATALTASTEHKEVTIASLKAKLAEANALIASLQDGGLRQRKAASTANPTDSTTAETAQLGQVVHGTEGVPVQIVAILSLMSFLLAYFFF</sequence>
<dbReference type="GO" id="GO:0051685">
    <property type="term" value="P:maintenance of ER location"/>
    <property type="evidence" value="ECO:0007669"/>
    <property type="project" value="UniProtKB-ARBA"/>
</dbReference>
<evidence type="ECO:0000256" key="1">
    <source>
        <dbReference type="ARBA" id="ARBA00004163"/>
    </source>
</evidence>
<evidence type="ECO:0000256" key="6">
    <source>
        <dbReference type="SAM" id="MobiDB-lite"/>
    </source>
</evidence>
<dbReference type="STRING" id="655863.F0XM58"/>
<dbReference type="GO" id="GO:0090158">
    <property type="term" value="P:endoplasmic reticulum membrane organization"/>
    <property type="evidence" value="ECO:0007669"/>
    <property type="project" value="TreeGrafter"/>
</dbReference>
<feature type="region of interest" description="Disordered" evidence="6">
    <location>
        <begin position="127"/>
        <end position="203"/>
    </location>
</feature>
<dbReference type="AlphaFoldDB" id="F0XM58"/>
<evidence type="ECO:0000256" key="2">
    <source>
        <dbReference type="ARBA" id="ARBA00008932"/>
    </source>
</evidence>
<evidence type="ECO:0000313" key="10">
    <source>
        <dbReference type="Proteomes" id="UP000007796"/>
    </source>
</evidence>